<dbReference type="Gramene" id="PRQ51531">
    <property type="protein sequence ID" value="PRQ51531"/>
    <property type="gene ID" value="RchiOBHm_Chr2g0145451"/>
</dbReference>
<keyword evidence="2" id="KW-1185">Reference proteome</keyword>
<organism evidence="1 2">
    <name type="scientific">Rosa chinensis</name>
    <name type="common">China rose</name>
    <dbReference type="NCBI Taxonomy" id="74649"/>
    <lineage>
        <taxon>Eukaryota</taxon>
        <taxon>Viridiplantae</taxon>
        <taxon>Streptophyta</taxon>
        <taxon>Embryophyta</taxon>
        <taxon>Tracheophyta</taxon>
        <taxon>Spermatophyta</taxon>
        <taxon>Magnoliopsida</taxon>
        <taxon>eudicotyledons</taxon>
        <taxon>Gunneridae</taxon>
        <taxon>Pentapetalae</taxon>
        <taxon>rosids</taxon>
        <taxon>fabids</taxon>
        <taxon>Rosales</taxon>
        <taxon>Rosaceae</taxon>
        <taxon>Rosoideae</taxon>
        <taxon>Rosoideae incertae sedis</taxon>
        <taxon>Rosa</taxon>
    </lineage>
</organism>
<dbReference type="Proteomes" id="UP000238479">
    <property type="component" value="Chromosome 2"/>
</dbReference>
<dbReference type="AlphaFoldDB" id="A0A2P6RYM8"/>
<evidence type="ECO:0000313" key="2">
    <source>
        <dbReference type="Proteomes" id="UP000238479"/>
    </source>
</evidence>
<sequence>MDSSPPPYHACGSCLRRFGRKCGDRSQHFYCSKLVNAYFRPPPVINPGPLEAP</sequence>
<comment type="caution">
    <text evidence="1">The sequence shown here is derived from an EMBL/GenBank/DDBJ whole genome shotgun (WGS) entry which is preliminary data.</text>
</comment>
<gene>
    <name evidence="1" type="ORF">RchiOBHm_Chr2g0145451</name>
</gene>
<reference evidence="1 2" key="1">
    <citation type="journal article" date="2018" name="Nat. Genet.">
        <title>The Rosa genome provides new insights in the design of modern roses.</title>
        <authorList>
            <person name="Bendahmane M."/>
        </authorList>
    </citation>
    <scope>NUCLEOTIDE SEQUENCE [LARGE SCALE GENOMIC DNA]</scope>
    <source>
        <strain evidence="2">cv. Old Blush</strain>
    </source>
</reference>
<protein>
    <submittedName>
        <fullName evidence="1">Uncharacterized protein</fullName>
    </submittedName>
</protein>
<evidence type="ECO:0000313" key="1">
    <source>
        <dbReference type="EMBL" id="PRQ51531.1"/>
    </source>
</evidence>
<dbReference type="EMBL" id="PDCK01000040">
    <property type="protein sequence ID" value="PRQ51531.1"/>
    <property type="molecule type" value="Genomic_DNA"/>
</dbReference>
<name>A0A2P6RYM8_ROSCH</name>
<accession>A0A2P6RYM8</accession>
<proteinExistence type="predicted"/>